<gene>
    <name evidence="2" type="ORF">DP939_14305</name>
</gene>
<evidence type="ECO:0000313" key="2">
    <source>
        <dbReference type="EMBL" id="RBQ19127.1"/>
    </source>
</evidence>
<feature type="region of interest" description="Disordered" evidence="1">
    <location>
        <begin position="116"/>
        <end position="156"/>
    </location>
</feature>
<proteinExistence type="predicted"/>
<protein>
    <submittedName>
        <fullName evidence="2">Uncharacterized protein</fullName>
    </submittedName>
</protein>
<dbReference type="EMBL" id="QMEY01000005">
    <property type="protein sequence ID" value="RBQ19127.1"/>
    <property type="molecule type" value="Genomic_DNA"/>
</dbReference>
<sequence>MPRRPADHPTISGVEIPPAHQHRHIFIWEVEAGDSRTSGVTDSPYPRAEQEMLRALDSSPYGRGRVQHAWVSTVGGDYEYGPTVVTACRSPQVSYVIHGDAWDGVTAYDLPGLARQHGEGAAAPDGTSQPEARGHGQADTKSSACPRLLPVRAGRS</sequence>
<evidence type="ECO:0000256" key="1">
    <source>
        <dbReference type="SAM" id="MobiDB-lite"/>
    </source>
</evidence>
<organism evidence="2 3">
    <name type="scientific">Spongiactinospora rosea</name>
    <dbReference type="NCBI Taxonomy" id="2248750"/>
    <lineage>
        <taxon>Bacteria</taxon>
        <taxon>Bacillati</taxon>
        <taxon>Actinomycetota</taxon>
        <taxon>Actinomycetes</taxon>
        <taxon>Streptosporangiales</taxon>
        <taxon>Streptosporangiaceae</taxon>
        <taxon>Spongiactinospora</taxon>
    </lineage>
</organism>
<evidence type="ECO:0000313" key="3">
    <source>
        <dbReference type="Proteomes" id="UP000253303"/>
    </source>
</evidence>
<reference evidence="2 3" key="1">
    <citation type="submission" date="2018-06" db="EMBL/GenBank/DDBJ databases">
        <title>Sphaerisporangium craniellae sp. nov., isolated from a marine sponge in the South China Sea.</title>
        <authorList>
            <person name="Li L."/>
        </authorList>
    </citation>
    <scope>NUCLEOTIDE SEQUENCE [LARGE SCALE GENOMIC DNA]</scope>
    <source>
        <strain evidence="2 3">LHW63015</strain>
    </source>
</reference>
<dbReference type="AlphaFoldDB" id="A0A366LZD8"/>
<dbReference type="Proteomes" id="UP000253303">
    <property type="component" value="Unassembled WGS sequence"/>
</dbReference>
<keyword evidence="3" id="KW-1185">Reference proteome</keyword>
<accession>A0A366LZD8</accession>
<name>A0A366LZD8_9ACTN</name>
<comment type="caution">
    <text evidence="2">The sequence shown here is derived from an EMBL/GenBank/DDBJ whole genome shotgun (WGS) entry which is preliminary data.</text>
</comment>